<dbReference type="SMART" id="SM00233">
    <property type="entry name" value="PH"/>
    <property type="match status" value="1"/>
</dbReference>
<evidence type="ECO:0000256" key="4">
    <source>
        <dbReference type="PROSITE-ProRule" id="PRU00023"/>
    </source>
</evidence>
<gene>
    <name evidence="9" type="ORF">Ae201684_003811</name>
</gene>
<dbReference type="Proteomes" id="UP000481153">
    <property type="component" value="Unassembled WGS sequence"/>
</dbReference>
<keyword evidence="4" id="KW-0040">ANK repeat</keyword>
<feature type="compositionally biased region" description="Basic and acidic residues" evidence="6">
    <location>
        <begin position="8"/>
        <end position="22"/>
    </location>
</feature>
<evidence type="ECO:0000256" key="3">
    <source>
        <dbReference type="ARBA" id="ARBA00022833"/>
    </source>
</evidence>
<dbReference type="SUPFAM" id="SSF57863">
    <property type="entry name" value="ArfGap/RecO-like zinc finger"/>
    <property type="match status" value="1"/>
</dbReference>
<evidence type="ECO:0000256" key="5">
    <source>
        <dbReference type="PROSITE-ProRule" id="PRU00288"/>
    </source>
</evidence>
<protein>
    <submittedName>
        <fullName evidence="9">Uncharacterized protein</fullName>
    </submittedName>
</protein>
<dbReference type="EMBL" id="VJMJ01000042">
    <property type="protein sequence ID" value="KAF0740924.1"/>
    <property type="molecule type" value="Genomic_DNA"/>
</dbReference>
<feature type="domain" description="PH" evidence="7">
    <location>
        <begin position="386"/>
        <end position="478"/>
    </location>
</feature>
<dbReference type="SUPFAM" id="SSF50729">
    <property type="entry name" value="PH domain-like"/>
    <property type="match status" value="1"/>
</dbReference>
<accession>A0A6G0XKS9</accession>
<dbReference type="Pfam" id="PF00023">
    <property type="entry name" value="Ank"/>
    <property type="match status" value="1"/>
</dbReference>
<comment type="caution">
    <text evidence="9">The sequence shown here is derived from an EMBL/GenBank/DDBJ whole genome shotgun (WGS) entry which is preliminary data.</text>
</comment>
<dbReference type="InterPro" id="IPR038508">
    <property type="entry name" value="ArfGAP_dom_sf"/>
</dbReference>
<evidence type="ECO:0000256" key="6">
    <source>
        <dbReference type="SAM" id="MobiDB-lite"/>
    </source>
</evidence>
<keyword evidence="3" id="KW-0862">Zinc</keyword>
<keyword evidence="10" id="KW-1185">Reference proteome</keyword>
<dbReference type="GO" id="GO:0005737">
    <property type="term" value="C:cytoplasm"/>
    <property type="evidence" value="ECO:0007669"/>
    <property type="project" value="InterPro"/>
</dbReference>
<dbReference type="SUPFAM" id="SSF103657">
    <property type="entry name" value="BAR/IMD domain-like"/>
    <property type="match status" value="1"/>
</dbReference>
<evidence type="ECO:0000313" key="10">
    <source>
        <dbReference type="Proteomes" id="UP000481153"/>
    </source>
</evidence>
<dbReference type="VEuPathDB" id="FungiDB:AeMF1_011560"/>
<dbReference type="InterPro" id="IPR001164">
    <property type="entry name" value="ArfGAP_dom"/>
</dbReference>
<dbReference type="Pfam" id="PF00169">
    <property type="entry name" value="PH"/>
    <property type="match status" value="1"/>
</dbReference>
<dbReference type="InterPro" id="IPR011993">
    <property type="entry name" value="PH-like_dom_sf"/>
</dbReference>
<keyword evidence="1" id="KW-0479">Metal-binding</keyword>
<dbReference type="InterPro" id="IPR002110">
    <property type="entry name" value="Ankyrin_rpt"/>
</dbReference>
<dbReference type="SMART" id="SM00105">
    <property type="entry name" value="ArfGap"/>
    <property type="match status" value="1"/>
</dbReference>
<dbReference type="PRINTS" id="PR00405">
    <property type="entry name" value="REVINTRACTNG"/>
</dbReference>
<dbReference type="PROSITE" id="PS50115">
    <property type="entry name" value="ARFGAP"/>
    <property type="match status" value="1"/>
</dbReference>
<dbReference type="InterPro" id="IPR027267">
    <property type="entry name" value="AH/BAR_dom_sf"/>
</dbReference>
<reference evidence="9 10" key="1">
    <citation type="submission" date="2019-07" db="EMBL/GenBank/DDBJ databases">
        <title>Genomics analysis of Aphanomyces spp. identifies a new class of oomycete effector associated with host adaptation.</title>
        <authorList>
            <person name="Gaulin E."/>
        </authorList>
    </citation>
    <scope>NUCLEOTIDE SEQUENCE [LARGE SCALE GENOMIC DNA]</scope>
    <source>
        <strain evidence="9 10">ATCC 201684</strain>
    </source>
</reference>
<dbReference type="PROSITE" id="PS50297">
    <property type="entry name" value="ANK_REP_REGION"/>
    <property type="match status" value="1"/>
</dbReference>
<dbReference type="InterPro" id="IPR037278">
    <property type="entry name" value="ARFGAP/RecO"/>
</dbReference>
<dbReference type="PROSITE" id="PS50003">
    <property type="entry name" value="PH_DOMAIN"/>
    <property type="match status" value="1"/>
</dbReference>
<dbReference type="SUPFAM" id="SSF48403">
    <property type="entry name" value="Ankyrin repeat"/>
    <property type="match status" value="1"/>
</dbReference>
<dbReference type="PANTHER" id="PTHR23180">
    <property type="entry name" value="CENTAURIN/ARF"/>
    <property type="match status" value="1"/>
</dbReference>
<dbReference type="InterPro" id="IPR036770">
    <property type="entry name" value="Ankyrin_rpt-contain_sf"/>
</dbReference>
<dbReference type="Pfam" id="PF16746">
    <property type="entry name" value="BAR_3"/>
    <property type="match status" value="1"/>
</dbReference>
<proteinExistence type="predicted"/>
<dbReference type="AlphaFoldDB" id="A0A6G0XKS9"/>
<dbReference type="Pfam" id="PF01412">
    <property type="entry name" value="ArfGap"/>
    <property type="match status" value="1"/>
</dbReference>
<evidence type="ECO:0000256" key="1">
    <source>
        <dbReference type="ARBA" id="ARBA00022723"/>
    </source>
</evidence>
<feature type="domain" description="Arf-GAP" evidence="8">
    <location>
        <begin position="495"/>
        <end position="618"/>
    </location>
</feature>
<dbReference type="InterPro" id="IPR001849">
    <property type="entry name" value="PH_domain"/>
</dbReference>
<feature type="repeat" description="ANK" evidence="4">
    <location>
        <begin position="653"/>
        <end position="685"/>
    </location>
</feature>
<dbReference type="Gene3D" id="2.30.29.30">
    <property type="entry name" value="Pleckstrin-homology domain (PH domain)/Phosphotyrosine-binding domain (PTB)"/>
    <property type="match status" value="1"/>
</dbReference>
<name>A0A6G0XKS9_9STRA</name>
<dbReference type="InterPro" id="IPR004148">
    <property type="entry name" value="BAR_dom"/>
</dbReference>
<feature type="region of interest" description="Disordered" evidence="6">
    <location>
        <begin position="1"/>
        <end position="26"/>
    </location>
</feature>
<organism evidence="9 10">
    <name type="scientific">Aphanomyces euteiches</name>
    <dbReference type="NCBI Taxonomy" id="100861"/>
    <lineage>
        <taxon>Eukaryota</taxon>
        <taxon>Sar</taxon>
        <taxon>Stramenopiles</taxon>
        <taxon>Oomycota</taxon>
        <taxon>Saprolegniomycetes</taxon>
        <taxon>Saprolegniales</taxon>
        <taxon>Verrucalvaceae</taxon>
        <taxon>Aphanomyces</taxon>
    </lineage>
</organism>
<sequence length="712" mass="78994">MQPKRANQRLDRMADSKKEAAPTHEGCQCPRVAQLEEEVQALQSQLFRYRRKYGNLDVLEQRNSLKPVVTTKADPTPRLSLDDGSSTLISSTVGKHVVLDYVADSPMFRKSLEGLEESTSGLRGFLKELIVRTKDFVAAGKAMGAKEITLAEIYSTKYSRTLFTSCYEELGDLSTILNDFHDTLAQIQSSRESMLLSIDALLHKPLEAFVEEELKMASDLRKDVTKFGDEYEAVLGKSLSKQPSFRISDADVQATAGEEALPDVDKAVTAARCKFELARFDCVRYFNALDAKKKFVLVEALNSTLYSYLGHFHACHDLVHGIEPALRARQAALQTAREQFTRDEAMYAAQRDLLESRLSAYPTHVALPVEVISATTAQSRESALFPAEKQGYLIVRSGLFKSWKRVWFQIHAGKLYEMRKDMELSLVCDLMISKVRPCPRNLPYSFEVLDHNQTKQVLQATSESDMQSWIDAAQASTERLLGQQSHPTAVHPDMADAVQKLQAANPTCADCGLSPAEWVSINLGAFLCIECSGIHRSLGVHVSKVRSLVLDSWDMTLLELLQTWLGNDSVNAVWEATIAPGWTKPDGATATRAEKEKYIRAKYAFRGFSEHTTLSQDALFAEFYKAAARGSVRDLAYGLAHGVEINQQTDDAKRETALHAAAARGHMLACEFLLQNGASLSTGDAAGQLPSDAAKLGGFESLKLHLLTRLRE</sequence>
<dbReference type="PANTHER" id="PTHR23180:SF160">
    <property type="entry name" value="ADP-RIBOSYLATION FACTOR GTPASE-ACTIVATING PROTEIN EFFECTOR PROTEIN 1"/>
    <property type="match status" value="1"/>
</dbReference>
<evidence type="ECO:0000259" key="7">
    <source>
        <dbReference type="PROSITE" id="PS50003"/>
    </source>
</evidence>
<dbReference type="CDD" id="cd08204">
    <property type="entry name" value="ArfGap"/>
    <property type="match status" value="1"/>
</dbReference>
<dbReference type="GO" id="GO:0005096">
    <property type="term" value="F:GTPase activator activity"/>
    <property type="evidence" value="ECO:0007669"/>
    <property type="project" value="InterPro"/>
</dbReference>
<keyword evidence="2 5" id="KW-0863">Zinc-finger</keyword>
<dbReference type="PROSITE" id="PS50088">
    <property type="entry name" value="ANK_REPEAT"/>
    <property type="match status" value="1"/>
</dbReference>
<dbReference type="Gene3D" id="1.10.220.150">
    <property type="entry name" value="Arf GTPase activating protein"/>
    <property type="match status" value="1"/>
</dbReference>
<evidence type="ECO:0000313" key="9">
    <source>
        <dbReference type="EMBL" id="KAF0740924.1"/>
    </source>
</evidence>
<evidence type="ECO:0000259" key="8">
    <source>
        <dbReference type="PROSITE" id="PS50115"/>
    </source>
</evidence>
<dbReference type="Gene3D" id="1.25.40.20">
    <property type="entry name" value="Ankyrin repeat-containing domain"/>
    <property type="match status" value="1"/>
</dbReference>
<dbReference type="InterPro" id="IPR045258">
    <property type="entry name" value="ACAP1/2/3-like"/>
</dbReference>
<dbReference type="GO" id="GO:0008270">
    <property type="term" value="F:zinc ion binding"/>
    <property type="evidence" value="ECO:0007669"/>
    <property type="project" value="UniProtKB-KW"/>
</dbReference>
<evidence type="ECO:0000256" key="2">
    <source>
        <dbReference type="ARBA" id="ARBA00022771"/>
    </source>
</evidence>
<dbReference type="Gene3D" id="1.20.1270.60">
    <property type="entry name" value="Arfaptin homology (AH) domain/BAR domain"/>
    <property type="match status" value="1"/>
</dbReference>